<dbReference type="Proteomes" id="UP000309016">
    <property type="component" value="Chromosome"/>
</dbReference>
<protein>
    <recommendedName>
        <fullName evidence="4">Anti-sigma factor</fullName>
    </recommendedName>
</protein>
<dbReference type="PROSITE" id="PS51257">
    <property type="entry name" value="PROKAR_LIPOPROTEIN"/>
    <property type="match status" value="1"/>
</dbReference>
<reference evidence="2 3" key="1">
    <citation type="submission" date="2019-06" db="EMBL/GenBank/DDBJ databases">
        <title>Complete genome sequence of Antarcticibacterium flavum KCTC 52984T from an Antarctic marine sediment.</title>
        <authorList>
            <person name="Lee Y.M."/>
            <person name="Shin S.C."/>
        </authorList>
    </citation>
    <scope>NUCLEOTIDE SEQUENCE [LARGE SCALE GENOMIC DNA]</scope>
    <source>
        <strain evidence="2 3">KCTC 52984</strain>
    </source>
</reference>
<evidence type="ECO:0000313" key="2">
    <source>
        <dbReference type="EMBL" id="QCY70733.1"/>
    </source>
</evidence>
<dbReference type="AlphaFoldDB" id="A0A5B7X7W1"/>
<evidence type="ECO:0000313" key="3">
    <source>
        <dbReference type="Proteomes" id="UP000309016"/>
    </source>
</evidence>
<proteinExistence type="predicted"/>
<name>A0A5B7X7W1_9FLAO</name>
<feature type="chain" id="PRO_5022717817" description="Anti-sigma factor" evidence="1">
    <location>
        <begin position="24"/>
        <end position="131"/>
    </location>
</feature>
<evidence type="ECO:0000256" key="1">
    <source>
        <dbReference type="SAM" id="SignalP"/>
    </source>
</evidence>
<accession>A0A5B7X7W1</accession>
<dbReference type="OrthoDB" id="676347at2"/>
<sequence>MKTFKYFLFIAAVAMLTSCASTAKFPVSRDVPAANIVAKKKQDKNNNYVIKLTAENLAAPGRLSPPKNNYSVWIVTKNGDVKNLGQLSFRNAKKVVLEAVTPFDAKEILITAENEGDLAYPEGIRISRAKF</sequence>
<gene>
    <name evidence="2" type="ORF">FHG64_15780</name>
</gene>
<evidence type="ECO:0008006" key="4">
    <source>
        <dbReference type="Google" id="ProtNLM"/>
    </source>
</evidence>
<dbReference type="KEGG" id="afla:FHG64_15780"/>
<keyword evidence="1" id="KW-0732">Signal</keyword>
<keyword evidence="3" id="KW-1185">Reference proteome</keyword>
<organism evidence="2 3">
    <name type="scientific">Antarcticibacterium flavum</name>
    <dbReference type="NCBI Taxonomy" id="2058175"/>
    <lineage>
        <taxon>Bacteria</taxon>
        <taxon>Pseudomonadati</taxon>
        <taxon>Bacteroidota</taxon>
        <taxon>Flavobacteriia</taxon>
        <taxon>Flavobacteriales</taxon>
        <taxon>Flavobacteriaceae</taxon>
        <taxon>Antarcticibacterium</taxon>
    </lineage>
</organism>
<dbReference type="RefSeq" id="WP_139067302.1">
    <property type="nucleotide sequence ID" value="NZ_CP040812.1"/>
</dbReference>
<dbReference type="EMBL" id="CP040812">
    <property type="protein sequence ID" value="QCY70733.1"/>
    <property type="molecule type" value="Genomic_DNA"/>
</dbReference>
<feature type="signal peptide" evidence="1">
    <location>
        <begin position="1"/>
        <end position="23"/>
    </location>
</feature>